<dbReference type="Proteomes" id="UP001272242">
    <property type="component" value="Unassembled WGS sequence"/>
</dbReference>
<evidence type="ECO:0000313" key="1">
    <source>
        <dbReference type="EMBL" id="MDY3557691.1"/>
    </source>
</evidence>
<proteinExistence type="predicted"/>
<dbReference type="RefSeq" id="WP_320684732.1">
    <property type="nucleotide sequence ID" value="NZ_JAXBLV010000001.1"/>
</dbReference>
<keyword evidence="2" id="KW-1185">Reference proteome</keyword>
<comment type="caution">
    <text evidence="1">The sequence shown here is derived from an EMBL/GenBank/DDBJ whole genome shotgun (WGS) entry which is preliminary data.</text>
</comment>
<sequence>MSEPLGRRWFRGAPYGSLVLAQLASWLVLRVLARVLDRALDLFLDLVLLCWPRR</sequence>
<protein>
    <submittedName>
        <fullName evidence="1">Uncharacterized protein</fullName>
    </submittedName>
</protein>
<organism evidence="1 2">
    <name type="scientific">Gemmata algarum</name>
    <dbReference type="NCBI Taxonomy" id="2975278"/>
    <lineage>
        <taxon>Bacteria</taxon>
        <taxon>Pseudomonadati</taxon>
        <taxon>Planctomycetota</taxon>
        <taxon>Planctomycetia</taxon>
        <taxon>Gemmatales</taxon>
        <taxon>Gemmataceae</taxon>
        <taxon>Gemmata</taxon>
    </lineage>
</organism>
<accession>A0ABU5EQR2</accession>
<evidence type="ECO:0000313" key="2">
    <source>
        <dbReference type="Proteomes" id="UP001272242"/>
    </source>
</evidence>
<gene>
    <name evidence="1" type="ORF">R5W23_000219</name>
</gene>
<name>A0ABU5EQR2_9BACT</name>
<reference evidence="2" key="1">
    <citation type="journal article" date="2023" name="Mar. Drugs">
        <title>Gemmata algarum, a Novel Planctomycete Isolated from an Algal Mat, Displays Antimicrobial Activity.</title>
        <authorList>
            <person name="Kumar G."/>
            <person name="Kallscheuer N."/>
            <person name="Kashif M."/>
            <person name="Ahamad S."/>
            <person name="Jagadeeshwari U."/>
            <person name="Pannikurungottu S."/>
            <person name="Haufschild T."/>
            <person name="Kabuu M."/>
            <person name="Sasikala C."/>
            <person name="Jogler C."/>
            <person name="Ramana C."/>
        </authorList>
    </citation>
    <scope>NUCLEOTIDE SEQUENCE [LARGE SCALE GENOMIC DNA]</scope>
    <source>
        <strain evidence="2">JC673</strain>
    </source>
</reference>
<dbReference type="EMBL" id="JAXBLV010000001">
    <property type="protein sequence ID" value="MDY3557691.1"/>
    <property type="molecule type" value="Genomic_DNA"/>
</dbReference>